<evidence type="ECO:0000313" key="2">
    <source>
        <dbReference type="EMBL" id="GHD36937.1"/>
    </source>
</evidence>
<feature type="compositionally biased region" description="Low complexity" evidence="1">
    <location>
        <begin position="195"/>
        <end position="211"/>
    </location>
</feature>
<reference evidence="2 3" key="1">
    <citation type="journal article" date="2014" name="Int. J. Syst. Evol. Microbiol.">
        <title>Complete genome sequence of Corynebacterium casei LMG S-19264T (=DSM 44701T), isolated from a smear-ripened cheese.</title>
        <authorList>
            <consortium name="US DOE Joint Genome Institute (JGI-PGF)"/>
            <person name="Walter F."/>
            <person name="Albersmeier A."/>
            <person name="Kalinowski J."/>
            <person name="Ruckert C."/>
        </authorList>
    </citation>
    <scope>NUCLEOTIDE SEQUENCE [LARGE SCALE GENOMIC DNA]</scope>
    <source>
        <strain evidence="2 3">KCTC 19473</strain>
    </source>
</reference>
<organism evidence="2 3">
    <name type="scientific">Nocardiopsis kunsanensis</name>
    <dbReference type="NCBI Taxonomy" id="141693"/>
    <lineage>
        <taxon>Bacteria</taxon>
        <taxon>Bacillati</taxon>
        <taxon>Actinomycetota</taxon>
        <taxon>Actinomycetes</taxon>
        <taxon>Streptosporangiales</taxon>
        <taxon>Nocardiopsidaceae</taxon>
        <taxon>Nocardiopsis</taxon>
    </lineage>
</organism>
<proteinExistence type="predicted"/>
<comment type="caution">
    <text evidence="2">The sequence shown here is derived from an EMBL/GenBank/DDBJ whole genome shotgun (WGS) entry which is preliminary data.</text>
</comment>
<feature type="compositionally biased region" description="Gly residues" evidence="1">
    <location>
        <begin position="219"/>
        <end position="228"/>
    </location>
</feature>
<keyword evidence="3" id="KW-1185">Reference proteome</keyword>
<sequence>MSAPDRVLVRLASPALFTGSGGATDAATDEHGLPHLPRHRLAACLRTGAEAALVLTPHLAGVADELFGRPGSHGPDRILRLGHAGADQQTRAVVARALAGRAEPEHSTLRRALTRVRTVVETSTAVGTDGAPEPGHLRTHRALLPGTTLTAALTWARTPSPDHWLVLARACLATDRIGARIRRGRGRVEVRLAAPGTTDPDALTLALAAPPGKEADPGRGTGPDGEEV</sequence>
<feature type="region of interest" description="Disordered" evidence="1">
    <location>
        <begin position="195"/>
        <end position="228"/>
    </location>
</feature>
<evidence type="ECO:0000256" key="1">
    <source>
        <dbReference type="SAM" id="MobiDB-lite"/>
    </source>
</evidence>
<dbReference type="AlphaFoldDB" id="A0A918XKU1"/>
<protein>
    <submittedName>
        <fullName evidence="2">Uncharacterized protein</fullName>
    </submittedName>
</protein>
<dbReference type="Proteomes" id="UP000654947">
    <property type="component" value="Unassembled WGS sequence"/>
</dbReference>
<name>A0A918XKU1_9ACTN</name>
<dbReference type="EMBL" id="BMXL01000043">
    <property type="protein sequence ID" value="GHD36937.1"/>
    <property type="molecule type" value="Genomic_DNA"/>
</dbReference>
<evidence type="ECO:0000313" key="3">
    <source>
        <dbReference type="Proteomes" id="UP000654947"/>
    </source>
</evidence>
<accession>A0A918XKU1</accession>
<gene>
    <name evidence="2" type="ORF">GCM10007147_44620</name>
</gene>
<dbReference type="RefSeq" id="WP_193518682.1">
    <property type="nucleotide sequence ID" value="NZ_BMXL01000043.1"/>
</dbReference>